<dbReference type="Proteomes" id="UP001286313">
    <property type="component" value="Unassembled WGS sequence"/>
</dbReference>
<proteinExistence type="predicted"/>
<evidence type="ECO:0000256" key="1">
    <source>
        <dbReference type="SAM" id="MobiDB-lite"/>
    </source>
</evidence>
<accession>A0AAE1L1B1</accession>
<keyword evidence="2" id="KW-0732">Signal</keyword>
<evidence type="ECO:0000313" key="4">
    <source>
        <dbReference type="Proteomes" id="UP001286313"/>
    </source>
</evidence>
<feature type="signal peptide" evidence="2">
    <location>
        <begin position="1"/>
        <end position="20"/>
    </location>
</feature>
<dbReference type="EMBL" id="JAWQEG010000249">
    <property type="protein sequence ID" value="KAK3892719.1"/>
    <property type="molecule type" value="Genomic_DNA"/>
</dbReference>
<name>A0AAE1L1B1_PETCI</name>
<dbReference type="AlphaFoldDB" id="A0AAE1L1B1"/>
<feature type="chain" id="PRO_5042064617" description="Saposin B-type domain-containing protein" evidence="2">
    <location>
        <begin position="21"/>
        <end position="205"/>
    </location>
</feature>
<organism evidence="3 4">
    <name type="scientific">Petrolisthes cinctipes</name>
    <name type="common">Flat porcelain crab</name>
    <dbReference type="NCBI Taxonomy" id="88211"/>
    <lineage>
        <taxon>Eukaryota</taxon>
        <taxon>Metazoa</taxon>
        <taxon>Ecdysozoa</taxon>
        <taxon>Arthropoda</taxon>
        <taxon>Crustacea</taxon>
        <taxon>Multicrustacea</taxon>
        <taxon>Malacostraca</taxon>
        <taxon>Eumalacostraca</taxon>
        <taxon>Eucarida</taxon>
        <taxon>Decapoda</taxon>
        <taxon>Pleocyemata</taxon>
        <taxon>Anomura</taxon>
        <taxon>Galatheoidea</taxon>
        <taxon>Porcellanidae</taxon>
        <taxon>Petrolisthes</taxon>
    </lineage>
</organism>
<feature type="compositionally biased region" description="Basic and acidic residues" evidence="1">
    <location>
        <begin position="188"/>
        <end position="205"/>
    </location>
</feature>
<feature type="compositionally biased region" description="Basic and acidic residues" evidence="1">
    <location>
        <begin position="153"/>
        <end position="177"/>
    </location>
</feature>
<gene>
    <name evidence="3" type="ORF">Pcinc_003510</name>
</gene>
<evidence type="ECO:0000256" key="2">
    <source>
        <dbReference type="SAM" id="SignalP"/>
    </source>
</evidence>
<sequence>MKGVLTTWVVLTVLVVMTAAQKEEKPLGPKKQLPDDTLFNDPAAFCEGCYGMVHEAFKLLTLWKNEKGSLEEHIDATLLATCSTDRLRAYVLSPPKMMRLCSGIRAHYEEELGLSLMRYYSSRQQAGVDQLFEAVCKKAIPACPKGIQPMSVARKEKMKAAEEKRAKEEQENNKPAETETQDNNNTKNKGDKKQKNATTKTKDEL</sequence>
<evidence type="ECO:0000313" key="3">
    <source>
        <dbReference type="EMBL" id="KAK3892719.1"/>
    </source>
</evidence>
<feature type="region of interest" description="Disordered" evidence="1">
    <location>
        <begin position="151"/>
        <end position="205"/>
    </location>
</feature>
<evidence type="ECO:0008006" key="5">
    <source>
        <dbReference type="Google" id="ProtNLM"/>
    </source>
</evidence>
<reference evidence="3" key="1">
    <citation type="submission" date="2023-10" db="EMBL/GenBank/DDBJ databases">
        <title>Genome assemblies of two species of porcelain crab, Petrolisthes cinctipes and Petrolisthes manimaculis (Anomura: Porcellanidae).</title>
        <authorList>
            <person name="Angst P."/>
        </authorList>
    </citation>
    <scope>NUCLEOTIDE SEQUENCE</scope>
    <source>
        <strain evidence="3">PB745_01</strain>
        <tissue evidence="3">Gill</tissue>
    </source>
</reference>
<protein>
    <recommendedName>
        <fullName evidence="5">Saposin B-type domain-containing protein</fullName>
    </recommendedName>
</protein>
<keyword evidence="4" id="KW-1185">Reference proteome</keyword>
<comment type="caution">
    <text evidence="3">The sequence shown here is derived from an EMBL/GenBank/DDBJ whole genome shotgun (WGS) entry which is preliminary data.</text>
</comment>